<gene>
    <name evidence="1" type="ORF">H5410_040954</name>
</gene>
<reference evidence="1 2" key="1">
    <citation type="submission" date="2020-09" db="EMBL/GenBank/DDBJ databases">
        <title>De no assembly of potato wild relative species, Solanum commersonii.</title>
        <authorList>
            <person name="Cho K."/>
        </authorList>
    </citation>
    <scope>NUCLEOTIDE SEQUENCE [LARGE SCALE GENOMIC DNA]</scope>
    <source>
        <strain evidence="1">LZ3.2</strain>
        <tissue evidence="1">Leaf</tissue>
    </source>
</reference>
<dbReference type="Proteomes" id="UP000824120">
    <property type="component" value="Chromosome 8"/>
</dbReference>
<keyword evidence="2" id="KW-1185">Reference proteome</keyword>
<dbReference type="AlphaFoldDB" id="A0A9J5XTF5"/>
<organism evidence="1 2">
    <name type="scientific">Solanum commersonii</name>
    <name type="common">Commerson's wild potato</name>
    <name type="synonym">Commerson's nightshade</name>
    <dbReference type="NCBI Taxonomy" id="4109"/>
    <lineage>
        <taxon>Eukaryota</taxon>
        <taxon>Viridiplantae</taxon>
        <taxon>Streptophyta</taxon>
        <taxon>Embryophyta</taxon>
        <taxon>Tracheophyta</taxon>
        <taxon>Spermatophyta</taxon>
        <taxon>Magnoliopsida</taxon>
        <taxon>eudicotyledons</taxon>
        <taxon>Gunneridae</taxon>
        <taxon>Pentapetalae</taxon>
        <taxon>asterids</taxon>
        <taxon>lamiids</taxon>
        <taxon>Solanales</taxon>
        <taxon>Solanaceae</taxon>
        <taxon>Solanoideae</taxon>
        <taxon>Solaneae</taxon>
        <taxon>Solanum</taxon>
    </lineage>
</organism>
<evidence type="ECO:0000313" key="2">
    <source>
        <dbReference type="Proteomes" id="UP000824120"/>
    </source>
</evidence>
<accession>A0A9J5XTF5</accession>
<dbReference type="OrthoDB" id="1932206at2759"/>
<protein>
    <submittedName>
        <fullName evidence="1">Uncharacterized protein</fullName>
    </submittedName>
</protein>
<name>A0A9J5XTF5_SOLCO</name>
<sequence length="52" mass="5889">MNSDVVSPVTFLVEHSHTAQPVDDPIWRGCYNIWNNKYTLDGVVAHLFDKAS</sequence>
<dbReference type="EMBL" id="JACXVP010000008">
    <property type="protein sequence ID" value="KAG5590440.1"/>
    <property type="molecule type" value="Genomic_DNA"/>
</dbReference>
<comment type="caution">
    <text evidence="1">The sequence shown here is derived from an EMBL/GenBank/DDBJ whole genome shotgun (WGS) entry which is preliminary data.</text>
</comment>
<proteinExistence type="predicted"/>
<evidence type="ECO:0000313" key="1">
    <source>
        <dbReference type="EMBL" id="KAG5590440.1"/>
    </source>
</evidence>